<dbReference type="RefSeq" id="WP_143232457.1">
    <property type="nucleotide sequence ID" value="NZ_BOMU01000050.1"/>
</dbReference>
<feature type="compositionally biased region" description="Acidic residues" evidence="1">
    <location>
        <begin position="112"/>
        <end position="127"/>
    </location>
</feature>
<dbReference type="AlphaFoldDB" id="A0A239AT02"/>
<name>A0A239AT02_9ACTN</name>
<reference evidence="2 3" key="1">
    <citation type="submission" date="2017-06" db="EMBL/GenBank/DDBJ databases">
        <authorList>
            <person name="Kim H.J."/>
            <person name="Triplett B.A."/>
        </authorList>
    </citation>
    <scope>NUCLEOTIDE SEQUENCE [LARGE SCALE GENOMIC DNA]</scope>
    <source>
        <strain evidence="2 3">DSM 43151</strain>
    </source>
</reference>
<proteinExistence type="predicted"/>
<feature type="region of interest" description="Disordered" evidence="1">
    <location>
        <begin position="107"/>
        <end position="132"/>
    </location>
</feature>
<evidence type="ECO:0000313" key="3">
    <source>
        <dbReference type="Proteomes" id="UP000198415"/>
    </source>
</evidence>
<gene>
    <name evidence="2" type="ORF">SAMN06264365_10866</name>
</gene>
<evidence type="ECO:0000313" key="2">
    <source>
        <dbReference type="EMBL" id="SNR98093.1"/>
    </source>
</evidence>
<accession>A0A239AT02</accession>
<protein>
    <submittedName>
        <fullName evidence="2">Uncharacterized protein</fullName>
    </submittedName>
</protein>
<keyword evidence="3" id="KW-1185">Reference proteome</keyword>
<dbReference type="Proteomes" id="UP000198415">
    <property type="component" value="Unassembled WGS sequence"/>
</dbReference>
<dbReference type="EMBL" id="FZNR01000008">
    <property type="protein sequence ID" value="SNR98093.1"/>
    <property type="molecule type" value="Genomic_DNA"/>
</dbReference>
<dbReference type="OrthoDB" id="3295050at2"/>
<evidence type="ECO:0000256" key="1">
    <source>
        <dbReference type="SAM" id="MobiDB-lite"/>
    </source>
</evidence>
<sequence>MTMIHPSPTIRIQPRFDAGPLFGEPAGLVFDGVERWLWWGPDLDGEDCVAIRGGRLLTFESAAAVQATFPVLSLKAVAPASPTPGAAGPVCGPVGCGPASASCGCDSAAADSDSEDGGAAEGDDDPVAADLGPAQDWVRGKRLGVPTESALNLWNLGIDVARSTGQAFVQRGGLRDRCHDKLMANQAPWMFGLEEYQPVWSARELAVLRETLGRAVHVLRAALP</sequence>
<organism evidence="2 3">
    <name type="scientific">Actinoplanes regularis</name>
    <dbReference type="NCBI Taxonomy" id="52697"/>
    <lineage>
        <taxon>Bacteria</taxon>
        <taxon>Bacillati</taxon>
        <taxon>Actinomycetota</taxon>
        <taxon>Actinomycetes</taxon>
        <taxon>Micromonosporales</taxon>
        <taxon>Micromonosporaceae</taxon>
        <taxon>Actinoplanes</taxon>
    </lineage>
</organism>